<dbReference type="EnsemblMetazoa" id="CLYHEMT025572.1">
    <property type="protein sequence ID" value="CLYHEMP025572.1"/>
    <property type="gene ID" value="CLYHEMG025572"/>
</dbReference>
<feature type="chain" id="PRO_5029474625" evidence="2">
    <location>
        <begin position="26"/>
        <end position="171"/>
    </location>
</feature>
<evidence type="ECO:0000313" key="4">
    <source>
        <dbReference type="Proteomes" id="UP000594262"/>
    </source>
</evidence>
<feature type="compositionally biased region" description="Basic and acidic residues" evidence="1">
    <location>
        <begin position="155"/>
        <end position="171"/>
    </location>
</feature>
<evidence type="ECO:0000313" key="3">
    <source>
        <dbReference type="EnsemblMetazoa" id="CLYHEMP025572.1"/>
    </source>
</evidence>
<dbReference type="AlphaFoldDB" id="A0A7M5XLP0"/>
<evidence type="ECO:0000256" key="2">
    <source>
        <dbReference type="SAM" id="SignalP"/>
    </source>
</evidence>
<organism evidence="3 4">
    <name type="scientific">Clytia hemisphaerica</name>
    <dbReference type="NCBI Taxonomy" id="252671"/>
    <lineage>
        <taxon>Eukaryota</taxon>
        <taxon>Metazoa</taxon>
        <taxon>Cnidaria</taxon>
        <taxon>Hydrozoa</taxon>
        <taxon>Hydroidolina</taxon>
        <taxon>Leptothecata</taxon>
        <taxon>Obeliida</taxon>
        <taxon>Clytiidae</taxon>
        <taxon>Clytia</taxon>
    </lineage>
</organism>
<sequence length="171" mass="19550">MSSLPEITYSFTVIFLVISFCSCRALEREEAEGLASMRREIPPGLMKQYKPAGKKRTAEIPRAQLERVLQAYLKKQLENQNNERLVAQLLSLLTEDKRSSLKLPFYNILPGFQNIEKRDAIPFVRPGKRNIQSRRNLMADLIPLLMMSSEQNGDSTKEGDLSFKDTKTILS</sequence>
<evidence type="ECO:0000256" key="1">
    <source>
        <dbReference type="SAM" id="MobiDB-lite"/>
    </source>
</evidence>
<name>A0A7M5XLP0_9CNID</name>
<feature type="region of interest" description="Disordered" evidence="1">
    <location>
        <begin position="149"/>
        <end position="171"/>
    </location>
</feature>
<proteinExistence type="predicted"/>
<dbReference type="Proteomes" id="UP000594262">
    <property type="component" value="Unplaced"/>
</dbReference>
<protein>
    <submittedName>
        <fullName evidence="3">Uncharacterized protein</fullName>
    </submittedName>
</protein>
<feature type="signal peptide" evidence="2">
    <location>
        <begin position="1"/>
        <end position="25"/>
    </location>
</feature>
<reference evidence="3" key="1">
    <citation type="submission" date="2021-01" db="UniProtKB">
        <authorList>
            <consortium name="EnsemblMetazoa"/>
        </authorList>
    </citation>
    <scope>IDENTIFICATION</scope>
</reference>
<keyword evidence="4" id="KW-1185">Reference proteome</keyword>
<accession>A0A7M5XLP0</accession>
<keyword evidence="2" id="KW-0732">Signal</keyword>